<dbReference type="Gene3D" id="3.40.50.720">
    <property type="entry name" value="NAD(P)-binding Rossmann-like Domain"/>
    <property type="match status" value="1"/>
</dbReference>
<dbReference type="FunFam" id="3.40.50.720:FF:000084">
    <property type="entry name" value="Short-chain dehydrogenase reductase"/>
    <property type="match status" value="1"/>
</dbReference>
<organism evidence="5 6">
    <name type="scientific">Amycolatopsis xylanica</name>
    <dbReference type="NCBI Taxonomy" id="589385"/>
    <lineage>
        <taxon>Bacteria</taxon>
        <taxon>Bacillati</taxon>
        <taxon>Actinomycetota</taxon>
        <taxon>Actinomycetes</taxon>
        <taxon>Pseudonocardiales</taxon>
        <taxon>Pseudonocardiaceae</taxon>
        <taxon>Amycolatopsis</taxon>
    </lineage>
</organism>
<dbReference type="InterPro" id="IPR020904">
    <property type="entry name" value="Sc_DH/Rdtase_CS"/>
</dbReference>
<proteinExistence type="inferred from homology"/>
<evidence type="ECO:0000256" key="1">
    <source>
        <dbReference type="ARBA" id="ARBA00006484"/>
    </source>
</evidence>
<evidence type="ECO:0000313" key="6">
    <source>
        <dbReference type="Proteomes" id="UP000199515"/>
    </source>
</evidence>
<dbReference type="PANTHER" id="PTHR43639:SF1">
    <property type="entry name" value="SHORT-CHAIN DEHYDROGENASE_REDUCTASE FAMILY PROTEIN"/>
    <property type="match status" value="1"/>
</dbReference>
<dbReference type="GO" id="GO:0016491">
    <property type="term" value="F:oxidoreductase activity"/>
    <property type="evidence" value="ECO:0007669"/>
    <property type="project" value="UniProtKB-KW"/>
</dbReference>
<dbReference type="OrthoDB" id="154414at2"/>
<evidence type="ECO:0000256" key="2">
    <source>
        <dbReference type="ARBA" id="ARBA00023002"/>
    </source>
</evidence>
<dbReference type="SMART" id="SM00822">
    <property type="entry name" value="PKS_KR"/>
    <property type="match status" value="1"/>
</dbReference>
<name>A0A1H3LPD3_9PSEU</name>
<dbReference type="SUPFAM" id="SSF51735">
    <property type="entry name" value="NAD(P)-binding Rossmann-fold domains"/>
    <property type="match status" value="1"/>
</dbReference>
<dbReference type="Pfam" id="PF00106">
    <property type="entry name" value="adh_short"/>
    <property type="match status" value="1"/>
</dbReference>
<dbReference type="EMBL" id="FNON01000006">
    <property type="protein sequence ID" value="SDY65838.1"/>
    <property type="molecule type" value="Genomic_DNA"/>
</dbReference>
<sequence>MQLEGKTAFVTGGSRGIGAAIAVRLAAEGADIALTYVAGADAAAGIVGRIEALGRKAFAFQADSADARSVRTAVDAAAAALGKLDVVVHNAGVFSAGPIEEITAEEIDRVLAIHVRAVLVGTQAALPHMPDGGRIISIGSNLADRVARPGLTLYSASKAALDGLTRGLARDLGSRGITAVLVQPGSTDTDMNPASSPHADDQRALSALGHYGAAEDIAATVAHLAGPGGRHISGTTITIDGGQNA</sequence>
<dbReference type="InterPro" id="IPR057326">
    <property type="entry name" value="KR_dom"/>
</dbReference>
<evidence type="ECO:0000256" key="3">
    <source>
        <dbReference type="RuleBase" id="RU000363"/>
    </source>
</evidence>
<dbReference type="InterPro" id="IPR036291">
    <property type="entry name" value="NAD(P)-bd_dom_sf"/>
</dbReference>
<keyword evidence="6" id="KW-1185">Reference proteome</keyword>
<dbReference type="RefSeq" id="WP_091293747.1">
    <property type="nucleotide sequence ID" value="NZ_FNON01000006.1"/>
</dbReference>
<comment type="similarity">
    <text evidence="1 3">Belongs to the short-chain dehydrogenases/reductases (SDR) family.</text>
</comment>
<protein>
    <submittedName>
        <fullName evidence="5">NAD(P)-dependent dehydrogenase, short-chain alcohol dehydrogenase family</fullName>
    </submittedName>
</protein>
<reference evidence="5 6" key="1">
    <citation type="submission" date="2016-10" db="EMBL/GenBank/DDBJ databases">
        <authorList>
            <person name="de Groot N.N."/>
        </authorList>
    </citation>
    <scope>NUCLEOTIDE SEQUENCE [LARGE SCALE GENOMIC DNA]</scope>
    <source>
        <strain evidence="5 6">CPCC 202699</strain>
    </source>
</reference>
<accession>A0A1H3LPD3</accession>
<feature type="domain" description="Ketoreductase" evidence="4">
    <location>
        <begin position="6"/>
        <end position="210"/>
    </location>
</feature>
<evidence type="ECO:0000313" key="5">
    <source>
        <dbReference type="EMBL" id="SDY65838.1"/>
    </source>
</evidence>
<dbReference type="PROSITE" id="PS00061">
    <property type="entry name" value="ADH_SHORT"/>
    <property type="match status" value="1"/>
</dbReference>
<dbReference type="PANTHER" id="PTHR43639">
    <property type="entry name" value="OXIDOREDUCTASE, SHORT-CHAIN DEHYDROGENASE/REDUCTASE FAMILY (AFU_ORTHOLOGUE AFUA_5G02870)"/>
    <property type="match status" value="1"/>
</dbReference>
<dbReference type="PRINTS" id="PR00080">
    <property type="entry name" value="SDRFAMILY"/>
</dbReference>
<gene>
    <name evidence="5" type="ORF">SAMN05421504_106285</name>
</gene>
<keyword evidence="2" id="KW-0560">Oxidoreductase</keyword>
<dbReference type="InterPro" id="IPR002347">
    <property type="entry name" value="SDR_fam"/>
</dbReference>
<dbReference type="STRING" id="589385.SAMN05421504_106285"/>
<dbReference type="AlphaFoldDB" id="A0A1H3LPD3"/>
<dbReference type="PRINTS" id="PR00081">
    <property type="entry name" value="GDHRDH"/>
</dbReference>
<dbReference type="Proteomes" id="UP000199515">
    <property type="component" value="Unassembled WGS sequence"/>
</dbReference>
<evidence type="ECO:0000259" key="4">
    <source>
        <dbReference type="SMART" id="SM00822"/>
    </source>
</evidence>